<sequence length="103" mass="11712">MKLMFFPVTMIEEFPHVLLYYNFSRKRDRYFLSPFEVEVSKNGSQRTVCDIIRSSDFLCGLLDIDRPAILKQITGSSGSTTTTTDMNSSPISSEKTSRRALSC</sequence>
<dbReference type="Proteomes" id="UP000663881">
    <property type="component" value="Unassembled WGS sequence"/>
</dbReference>
<evidence type="ECO:0000256" key="1">
    <source>
        <dbReference type="SAM" id="MobiDB-lite"/>
    </source>
</evidence>
<feature type="compositionally biased region" description="Polar residues" evidence="1">
    <location>
        <begin position="85"/>
        <end position="94"/>
    </location>
</feature>
<reference evidence="2" key="1">
    <citation type="submission" date="2021-02" db="EMBL/GenBank/DDBJ databases">
        <authorList>
            <person name="Nowell W R."/>
        </authorList>
    </citation>
    <scope>NUCLEOTIDE SEQUENCE</scope>
</reference>
<name>A0A820P5M4_9BILA</name>
<feature type="region of interest" description="Disordered" evidence="1">
    <location>
        <begin position="75"/>
        <end position="103"/>
    </location>
</feature>
<protein>
    <submittedName>
        <fullName evidence="2">Uncharacterized protein</fullName>
    </submittedName>
</protein>
<dbReference type="AlphaFoldDB" id="A0A820P5M4"/>
<comment type="caution">
    <text evidence="2">The sequence shown here is derived from an EMBL/GenBank/DDBJ whole genome shotgun (WGS) entry which is preliminary data.</text>
</comment>
<accession>A0A820P5M4</accession>
<feature type="compositionally biased region" description="Low complexity" evidence="1">
    <location>
        <begin position="75"/>
        <end position="84"/>
    </location>
</feature>
<proteinExistence type="predicted"/>
<evidence type="ECO:0000313" key="2">
    <source>
        <dbReference type="EMBL" id="CAF4399535.1"/>
    </source>
</evidence>
<evidence type="ECO:0000313" key="3">
    <source>
        <dbReference type="Proteomes" id="UP000663881"/>
    </source>
</evidence>
<gene>
    <name evidence="2" type="ORF">OKA104_LOCUS51321</name>
</gene>
<organism evidence="2 3">
    <name type="scientific">Adineta steineri</name>
    <dbReference type="NCBI Taxonomy" id="433720"/>
    <lineage>
        <taxon>Eukaryota</taxon>
        <taxon>Metazoa</taxon>
        <taxon>Spiralia</taxon>
        <taxon>Gnathifera</taxon>
        <taxon>Rotifera</taxon>
        <taxon>Eurotatoria</taxon>
        <taxon>Bdelloidea</taxon>
        <taxon>Adinetida</taxon>
        <taxon>Adinetidae</taxon>
        <taxon>Adineta</taxon>
    </lineage>
</organism>
<dbReference type="EMBL" id="CAJOAY010027561">
    <property type="protein sequence ID" value="CAF4399535.1"/>
    <property type="molecule type" value="Genomic_DNA"/>
</dbReference>